<proteinExistence type="predicted"/>
<dbReference type="InterPro" id="IPR052920">
    <property type="entry name" value="DNA-binding_regulatory"/>
</dbReference>
<dbReference type="InterPro" id="IPR022742">
    <property type="entry name" value="Hydrolase_4"/>
</dbReference>
<dbReference type="EMBL" id="SDHZ01000002">
    <property type="protein sequence ID" value="RXK83949.1"/>
    <property type="molecule type" value="Genomic_DNA"/>
</dbReference>
<gene>
    <name evidence="2" type="ORF">ESB13_13545</name>
</gene>
<evidence type="ECO:0000313" key="3">
    <source>
        <dbReference type="Proteomes" id="UP000290545"/>
    </source>
</evidence>
<reference evidence="2 3" key="1">
    <citation type="submission" date="2019-01" db="EMBL/GenBank/DDBJ databases">
        <title>Filimonas sp. strain TTM-71.</title>
        <authorList>
            <person name="Chen W.-M."/>
        </authorList>
    </citation>
    <scope>NUCLEOTIDE SEQUENCE [LARGE SCALE GENOMIC DNA]</scope>
    <source>
        <strain evidence="2 3">TTM-71</strain>
    </source>
</reference>
<organism evidence="2 3">
    <name type="scientific">Filimonas effusa</name>
    <dbReference type="NCBI Taxonomy" id="2508721"/>
    <lineage>
        <taxon>Bacteria</taxon>
        <taxon>Pseudomonadati</taxon>
        <taxon>Bacteroidota</taxon>
        <taxon>Chitinophagia</taxon>
        <taxon>Chitinophagales</taxon>
        <taxon>Chitinophagaceae</taxon>
        <taxon>Filimonas</taxon>
    </lineage>
</organism>
<dbReference type="GO" id="GO:0016787">
    <property type="term" value="F:hydrolase activity"/>
    <property type="evidence" value="ECO:0007669"/>
    <property type="project" value="UniProtKB-KW"/>
</dbReference>
<evidence type="ECO:0000313" key="2">
    <source>
        <dbReference type="EMBL" id="RXK83949.1"/>
    </source>
</evidence>
<name>A0A4Q1D658_9BACT</name>
<dbReference type="Gene3D" id="3.40.50.1820">
    <property type="entry name" value="alpha/beta hydrolase"/>
    <property type="match status" value="1"/>
</dbReference>
<feature type="domain" description="Serine aminopeptidase S33" evidence="1">
    <location>
        <begin position="78"/>
        <end position="190"/>
    </location>
</feature>
<accession>A0A4Q1D658</accession>
<dbReference type="PANTHER" id="PTHR43358:SF4">
    <property type="entry name" value="ALPHA_BETA HYDROLASE FOLD-1 DOMAIN-CONTAINING PROTEIN"/>
    <property type="match status" value="1"/>
</dbReference>
<sequence>MNVIAFFHAYKFTHFASTGSKTQAPGKLATTGKIKALVFGISNPRPENNPKPQEAYRTIVLESNKKIECWYKSSQVNPAKGTVILFHGYGGEKSSMIDKAGIFDSLGYHTLLVDFMGSGGSEGNTTTIGYKEAAQVKTAYEYIRGKGEKNVYLFGTSMGSAAIMKAIHDDQLKVKGIIVECPFGSLYTTVCARFHNIHAPAFPMAALLVFWGGVQNGYWAFGHNPATYAKAISCPTLLLYGEQDQNVSKAETDEIYANLQGEKRLCTYPLAGHENYLKKYRQAWTNDVTLFLQPLNRQTFEQED</sequence>
<dbReference type="OrthoDB" id="9777090at2"/>
<protein>
    <submittedName>
        <fullName evidence="2">Alpha/beta fold hydrolase</fullName>
    </submittedName>
</protein>
<dbReference type="PANTHER" id="PTHR43358">
    <property type="entry name" value="ALPHA/BETA-HYDROLASE"/>
    <property type="match status" value="1"/>
</dbReference>
<evidence type="ECO:0000259" key="1">
    <source>
        <dbReference type="Pfam" id="PF12146"/>
    </source>
</evidence>
<keyword evidence="2" id="KW-0378">Hydrolase</keyword>
<keyword evidence="3" id="KW-1185">Reference proteome</keyword>
<comment type="caution">
    <text evidence="2">The sequence shown here is derived from an EMBL/GenBank/DDBJ whole genome shotgun (WGS) entry which is preliminary data.</text>
</comment>
<dbReference type="AlphaFoldDB" id="A0A4Q1D658"/>
<dbReference type="InterPro" id="IPR029058">
    <property type="entry name" value="AB_hydrolase_fold"/>
</dbReference>
<dbReference type="Proteomes" id="UP000290545">
    <property type="component" value="Unassembled WGS sequence"/>
</dbReference>
<dbReference type="SUPFAM" id="SSF53474">
    <property type="entry name" value="alpha/beta-Hydrolases"/>
    <property type="match status" value="1"/>
</dbReference>
<dbReference type="Pfam" id="PF12146">
    <property type="entry name" value="Hydrolase_4"/>
    <property type="match status" value="1"/>
</dbReference>